<dbReference type="GO" id="GO:0006313">
    <property type="term" value="P:DNA transposition"/>
    <property type="evidence" value="ECO:0007669"/>
    <property type="project" value="InterPro"/>
</dbReference>
<name>A0A9D1KYL6_9FIRM</name>
<dbReference type="InterPro" id="IPR002559">
    <property type="entry name" value="Transposase_11"/>
</dbReference>
<dbReference type="GO" id="GO:0004803">
    <property type="term" value="F:transposase activity"/>
    <property type="evidence" value="ECO:0007669"/>
    <property type="project" value="InterPro"/>
</dbReference>
<dbReference type="Proteomes" id="UP000824175">
    <property type="component" value="Unassembled WGS sequence"/>
</dbReference>
<gene>
    <name evidence="2" type="ORF">IAD15_01010</name>
</gene>
<dbReference type="Pfam" id="PF01609">
    <property type="entry name" value="DDE_Tnp_1"/>
    <property type="match status" value="1"/>
</dbReference>
<accession>A0A9D1KYL6</accession>
<evidence type="ECO:0000313" key="2">
    <source>
        <dbReference type="EMBL" id="HIU12643.1"/>
    </source>
</evidence>
<evidence type="ECO:0000259" key="1">
    <source>
        <dbReference type="Pfam" id="PF01609"/>
    </source>
</evidence>
<dbReference type="GO" id="GO:0003677">
    <property type="term" value="F:DNA binding"/>
    <property type="evidence" value="ECO:0007669"/>
    <property type="project" value="InterPro"/>
</dbReference>
<comment type="caution">
    <text evidence="2">The sequence shown here is derived from an EMBL/GenBank/DDBJ whole genome shotgun (WGS) entry which is preliminary data.</text>
</comment>
<sequence length="239" mass="28344">MQRSWHPPCCRYHINALYDCLNHTFLDWRIDTAQKKQETDALINIIYHSDYPQNTVFTADRGYENYNLIAHIIENNLKFVILVKDINTKTGIMTNIQTPDGTFDINATRILTRLQTKEVKTDKKKDAFNKVKNTLGMIYFHAINRVLIQQDINTTFLMYNVSEVMINNIEINQKQNRRYRYKANFTNAVTNIRLYLRNLLNEKNLVSSIKKFLIPERPERSYKRSMKSKSVKLFNHRTS</sequence>
<proteinExistence type="predicted"/>
<reference evidence="2" key="2">
    <citation type="journal article" date="2021" name="PeerJ">
        <title>Extensive microbial diversity within the chicken gut microbiome revealed by metagenomics and culture.</title>
        <authorList>
            <person name="Gilroy R."/>
            <person name="Ravi A."/>
            <person name="Getino M."/>
            <person name="Pursley I."/>
            <person name="Horton D.L."/>
            <person name="Alikhan N.F."/>
            <person name="Baker D."/>
            <person name="Gharbi K."/>
            <person name="Hall N."/>
            <person name="Watson M."/>
            <person name="Adriaenssens E.M."/>
            <person name="Foster-Nyarko E."/>
            <person name="Jarju S."/>
            <person name="Secka A."/>
            <person name="Antonio M."/>
            <person name="Oren A."/>
            <person name="Chaudhuri R.R."/>
            <person name="La Ragione R."/>
            <person name="Hildebrand F."/>
            <person name="Pallen M.J."/>
        </authorList>
    </citation>
    <scope>NUCLEOTIDE SEQUENCE</scope>
    <source>
        <strain evidence="2">CHK195-11698</strain>
    </source>
</reference>
<dbReference type="EMBL" id="DVMJ01000007">
    <property type="protein sequence ID" value="HIU12643.1"/>
    <property type="molecule type" value="Genomic_DNA"/>
</dbReference>
<reference evidence="2" key="1">
    <citation type="submission" date="2020-10" db="EMBL/GenBank/DDBJ databases">
        <authorList>
            <person name="Gilroy R."/>
        </authorList>
    </citation>
    <scope>NUCLEOTIDE SEQUENCE</scope>
    <source>
        <strain evidence="2">CHK195-11698</strain>
    </source>
</reference>
<organism evidence="2 3">
    <name type="scientific">Candidatus Fimiplasma intestinipullorum</name>
    <dbReference type="NCBI Taxonomy" id="2840825"/>
    <lineage>
        <taxon>Bacteria</taxon>
        <taxon>Bacillati</taxon>
        <taxon>Bacillota</taxon>
        <taxon>Clostridia</taxon>
        <taxon>Eubacteriales</taxon>
        <taxon>Candidatus Fimiplasma</taxon>
    </lineage>
</organism>
<feature type="domain" description="Transposase IS4-like" evidence="1">
    <location>
        <begin position="12"/>
        <end position="145"/>
    </location>
</feature>
<protein>
    <submittedName>
        <fullName evidence="2">Transposase</fullName>
    </submittedName>
</protein>
<evidence type="ECO:0000313" key="3">
    <source>
        <dbReference type="Proteomes" id="UP000824175"/>
    </source>
</evidence>
<dbReference type="AlphaFoldDB" id="A0A9D1KYL6"/>